<dbReference type="GO" id="GO:0005886">
    <property type="term" value="C:plasma membrane"/>
    <property type="evidence" value="ECO:0007669"/>
    <property type="project" value="TreeGrafter"/>
</dbReference>
<evidence type="ECO:0000313" key="7">
    <source>
        <dbReference type="Proteomes" id="UP000035955"/>
    </source>
</evidence>
<evidence type="ECO:0000256" key="2">
    <source>
        <dbReference type="ARBA" id="ARBA00034247"/>
    </source>
</evidence>
<dbReference type="GO" id="GO:1902201">
    <property type="term" value="P:negative regulation of bacterial-type flagellum-dependent cell motility"/>
    <property type="evidence" value="ECO:0007669"/>
    <property type="project" value="TreeGrafter"/>
</dbReference>
<dbReference type="InterPro" id="IPR000160">
    <property type="entry name" value="GGDEF_dom"/>
</dbReference>
<dbReference type="CDD" id="cd01949">
    <property type="entry name" value="GGDEF"/>
    <property type="match status" value="1"/>
</dbReference>
<dbReference type="Gene3D" id="3.30.70.270">
    <property type="match status" value="1"/>
</dbReference>
<gene>
    <name evidence="6" type="ORF">VQ02_18830</name>
</gene>
<dbReference type="SUPFAM" id="SSF55073">
    <property type="entry name" value="Nucleotide cyclase"/>
    <property type="match status" value="1"/>
</dbReference>
<dbReference type="Proteomes" id="UP000035955">
    <property type="component" value="Unassembled WGS sequence"/>
</dbReference>
<feature type="region of interest" description="Disordered" evidence="3">
    <location>
        <begin position="372"/>
        <end position="401"/>
    </location>
</feature>
<feature type="transmembrane region" description="Helical" evidence="4">
    <location>
        <begin position="188"/>
        <end position="209"/>
    </location>
</feature>
<evidence type="ECO:0000256" key="1">
    <source>
        <dbReference type="ARBA" id="ARBA00012528"/>
    </source>
</evidence>
<keyword evidence="4" id="KW-1133">Transmembrane helix</keyword>
<dbReference type="GO" id="GO:0043709">
    <property type="term" value="P:cell adhesion involved in single-species biofilm formation"/>
    <property type="evidence" value="ECO:0007669"/>
    <property type="project" value="TreeGrafter"/>
</dbReference>
<comment type="catalytic activity">
    <reaction evidence="2">
        <text>2 GTP = 3',3'-c-di-GMP + 2 diphosphate</text>
        <dbReference type="Rhea" id="RHEA:24898"/>
        <dbReference type="ChEBI" id="CHEBI:33019"/>
        <dbReference type="ChEBI" id="CHEBI:37565"/>
        <dbReference type="ChEBI" id="CHEBI:58805"/>
        <dbReference type="EC" id="2.7.7.65"/>
    </reaction>
</comment>
<dbReference type="GO" id="GO:0052621">
    <property type="term" value="F:diguanylate cyclase activity"/>
    <property type="evidence" value="ECO:0007669"/>
    <property type="project" value="UniProtKB-EC"/>
</dbReference>
<dbReference type="PANTHER" id="PTHR45138:SF9">
    <property type="entry name" value="DIGUANYLATE CYCLASE DGCM-RELATED"/>
    <property type="match status" value="1"/>
</dbReference>
<accession>A0A0J6SMK1</accession>
<evidence type="ECO:0000259" key="5">
    <source>
        <dbReference type="PROSITE" id="PS50887"/>
    </source>
</evidence>
<proteinExistence type="predicted"/>
<dbReference type="InterPro" id="IPR043128">
    <property type="entry name" value="Rev_trsase/Diguanyl_cyclase"/>
</dbReference>
<name>A0A0J6SMK1_9HYPH</name>
<dbReference type="PATRIC" id="fig|298794.3.peg.1050"/>
<evidence type="ECO:0000313" key="6">
    <source>
        <dbReference type="EMBL" id="KMO34613.1"/>
    </source>
</evidence>
<dbReference type="NCBIfam" id="TIGR00254">
    <property type="entry name" value="GGDEF"/>
    <property type="match status" value="1"/>
</dbReference>
<reference evidence="6 7" key="1">
    <citation type="submission" date="2015-03" db="EMBL/GenBank/DDBJ databases">
        <title>Genome sequencing of Methylobacterium variabile DSM 16961.</title>
        <authorList>
            <person name="Chaudhry V."/>
            <person name="Patil P.B."/>
        </authorList>
    </citation>
    <scope>NUCLEOTIDE SEQUENCE [LARGE SCALE GENOMIC DNA]</scope>
    <source>
        <strain evidence="6 7">DSM 16961</strain>
    </source>
</reference>
<feature type="transmembrane region" description="Helical" evidence="4">
    <location>
        <begin position="95"/>
        <end position="115"/>
    </location>
</feature>
<dbReference type="FunFam" id="3.30.70.270:FF:000001">
    <property type="entry name" value="Diguanylate cyclase domain protein"/>
    <property type="match status" value="1"/>
</dbReference>
<feature type="transmembrane region" description="Helical" evidence="4">
    <location>
        <begin position="121"/>
        <end position="142"/>
    </location>
</feature>
<dbReference type="InterPro" id="IPR029787">
    <property type="entry name" value="Nucleotide_cyclase"/>
</dbReference>
<feature type="transmembrane region" description="Helical" evidence="4">
    <location>
        <begin position="61"/>
        <end position="83"/>
    </location>
</feature>
<keyword evidence="7" id="KW-1185">Reference proteome</keyword>
<dbReference type="Pfam" id="PF00990">
    <property type="entry name" value="GGDEF"/>
    <property type="match status" value="1"/>
</dbReference>
<dbReference type="PANTHER" id="PTHR45138">
    <property type="entry name" value="REGULATORY COMPONENTS OF SENSORY TRANSDUCTION SYSTEM"/>
    <property type="match status" value="1"/>
</dbReference>
<organism evidence="6 7">
    <name type="scientific">Methylobacterium variabile</name>
    <dbReference type="NCBI Taxonomy" id="298794"/>
    <lineage>
        <taxon>Bacteria</taxon>
        <taxon>Pseudomonadati</taxon>
        <taxon>Pseudomonadota</taxon>
        <taxon>Alphaproteobacteria</taxon>
        <taxon>Hyphomicrobiales</taxon>
        <taxon>Methylobacteriaceae</taxon>
        <taxon>Methylobacterium</taxon>
    </lineage>
</organism>
<comment type="caution">
    <text evidence="6">The sequence shown here is derived from an EMBL/GenBank/DDBJ whole genome shotgun (WGS) entry which is preliminary data.</text>
</comment>
<keyword evidence="4" id="KW-0472">Membrane</keyword>
<feature type="transmembrane region" description="Helical" evidence="4">
    <location>
        <begin position="36"/>
        <end position="55"/>
    </location>
</feature>
<feature type="transmembrane region" description="Helical" evidence="4">
    <location>
        <begin position="154"/>
        <end position="176"/>
    </location>
</feature>
<feature type="domain" description="GGDEF" evidence="5">
    <location>
        <begin position="249"/>
        <end position="375"/>
    </location>
</feature>
<keyword evidence="4" id="KW-0812">Transmembrane</keyword>
<dbReference type="EC" id="2.7.7.65" evidence="1"/>
<protein>
    <recommendedName>
        <fullName evidence="1">diguanylate cyclase</fullName>
        <ecNumber evidence="1">2.7.7.65</ecNumber>
    </recommendedName>
</protein>
<sequence>MALDVSTLLFAGVTARCCYVLVFLVSGLRPRAESCLLHWGASVACSIGGTLIHYGDGGGPALPPLTGALAHGLFGSSIVLCWTGMRRFHGRQVDGLGTILAALLPSLAYVAPAWFGFGPDLGLAAVFAILAVMIVATVREILRSGSGGAEWSRYVAAGGLTVYLMAFVASIILLVADREVVSDGRNACISLLIDQACSVLIYVGFLAMAGERSNARLSQLATTDPLTGLANRRGVTRAVSQAMTRTSPRRMAVVLADIDHFKAINDDHGHEAGDLVLAEFAARMRRATGGDLLARWGGEEFLAVLPEEAAEAEAEQIRAATEAEPFRVGAGGLRVTVSIGVATSADGFEAALRRADAALYAAKRGGRNRVVCAAPEPGPAPRASRSAGAGQLVSAGSGGGR</sequence>
<dbReference type="RefSeq" id="WP_048445736.1">
    <property type="nucleotide sequence ID" value="NZ_LABY01000132.1"/>
</dbReference>
<dbReference type="AlphaFoldDB" id="A0A0J6SMK1"/>
<dbReference type="OrthoDB" id="9812260at2"/>
<dbReference type="PROSITE" id="PS50887">
    <property type="entry name" value="GGDEF"/>
    <property type="match status" value="1"/>
</dbReference>
<dbReference type="SMART" id="SM00267">
    <property type="entry name" value="GGDEF"/>
    <property type="match status" value="1"/>
</dbReference>
<dbReference type="InterPro" id="IPR050469">
    <property type="entry name" value="Diguanylate_Cyclase"/>
</dbReference>
<dbReference type="EMBL" id="LABY01000132">
    <property type="protein sequence ID" value="KMO34613.1"/>
    <property type="molecule type" value="Genomic_DNA"/>
</dbReference>
<feature type="transmembrane region" description="Helical" evidence="4">
    <location>
        <begin position="6"/>
        <end position="24"/>
    </location>
</feature>
<evidence type="ECO:0000256" key="3">
    <source>
        <dbReference type="SAM" id="MobiDB-lite"/>
    </source>
</evidence>
<evidence type="ECO:0000256" key="4">
    <source>
        <dbReference type="SAM" id="Phobius"/>
    </source>
</evidence>